<dbReference type="InterPro" id="IPR036942">
    <property type="entry name" value="Beta-barrel_TonB_sf"/>
</dbReference>
<evidence type="ECO:0000256" key="1">
    <source>
        <dbReference type="ARBA" id="ARBA00004571"/>
    </source>
</evidence>
<dbReference type="InterPro" id="IPR039426">
    <property type="entry name" value="TonB-dep_rcpt-like"/>
</dbReference>
<dbReference type="InterPro" id="IPR012910">
    <property type="entry name" value="Plug_dom"/>
</dbReference>
<sequence length="874" mass="93728">MKQFLMGSAAIIAIAMPGMAFAQSTGSQDFEDAIVVTGAKVNRGIEGIVLPDTTKAKGVLTQDIISKQGSGNTILNAINLIPGVSFQNNDPYGSAGGQLNIRGFGPDRVSLTFDGMPLNDTGNYAIYSNQQLDPELIEEINVNLGSTDVDSPTAAASGGTVNYRSIVPTDDFHVTLVGAAGAYDMFRLFGLIQTGEFTPFGTKAWFSASTTRNDNVFNNFGVIDKQQYNAKVYQPIGSNGDFVSVAGHFNSNRNNFFGSLPLRVDTDQGRKAGPNSGDRYPITKAERFYTLAPCTVPTGVAGRADAAGSCGTVFDYRFNPSDTGNIRVNSRFTLSDKLVLTVDPSYQYVKANGGGTVVGNEARRDINPAGSPGAANCATAANSATVQCQAGFFGGQAYFGRDLNGDGDILDQVNVLSPSQTQTHRFAVLSSLLYDINDDNRVRLSYTFDHGRHRQTGEVGLLGRTGEALDPFPVDNPQKDVNGAILQKRDRLSYAILHQVSAEYLGKFFDQALTVQAGIRAPFFKRKLNNNCFTSSASGFVECFGTDGTIPGNVQTLNPGWAAPQKRTFNYNKVLPSFGVNYKLTPQASIFANYSKGLSVPGTDSLYNSFFFPVGTDGSDPSPETTDSFDLGVRYTTGRLQAQASAWYTKYKNRLASSYDPELNASVYRNLGEVEKYGVDGSISWAPIEYFNIYAFGSYLKSKIKDDIQIGVCPTNVSLVAGCTTAGTPVFAPTAGKRESGAPVYSFGGRAEVNFEGVTVGVQAKRTGRRYVYDTNLPTYRNTAAALTPVQIYGAAAPGYTLVDLDARVSLEHFGAPNTWFQLNVSNLFDKFYVGGFGGGLNQSYTVATGVYGSPGFVQIGSPRAVSGSLHVSF</sequence>
<dbReference type="GO" id="GO:0009279">
    <property type="term" value="C:cell outer membrane"/>
    <property type="evidence" value="ECO:0007669"/>
    <property type="project" value="UniProtKB-SubCell"/>
</dbReference>
<organism evidence="15 16">
    <name type="scientific">Sphingobium ummariense RL-3</name>
    <dbReference type="NCBI Taxonomy" id="1346791"/>
    <lineage>
        <taxon>Bacteria</taxon>
        <taxon>Pseudomonadati</taxon>
        <taxon>Pseudomonadota</taxon>
        <taxon>Alphaproteobacteria</taxon>
        <taxon>Sphingomonadales</taxon>
        <taxon>Sphingomonadaceae</taxon>
        <taxon>Sphingobium</taxon>
    </lineage>
</organism>
<dbReference type="PATRIC" id="fig|1346791.3.peg.2795"/>
<dbReference type="SUPFAM" id="SSF56935">
    <property type="entry name" value="Porins"/>
    <property type="match status" value="1"/>
</dbReference>
<evidence type="ECO:0000259" key="13">
    <source>
        <dbReference type="Pfam" id="PF00593"/>
    </source>
</evidence>
<comment type="similarity">
    <text evidence="10 11">Belongs to the TonB-dependent receptor family.</text>
</comment>
<dbReference type="InterPro" id="IPR037066">
    <property type="entry name" value="Plug_dom_sf"/>
</dbReference>
<evidence type="ECO:0000256" key="7">
    <source>
        <dbReference type="ARBA" id="ARBA00023136"/>
    </source>
</evidence>
<dbReference type="InterPro" id="IPR000531">
    <property type="entry name" value="Beta-barrel_TonB"/>
</dbReference>
<dbReference type="Pfam" id="PF00593">
    <property type="entry name" value="TonB_dep_Rec_b-barrel"/>
    <property type="match status" value="1"/>
</dbReference>
<dbReference type="Gene3D" id="2.40.170.20">
    <property type="entry name" value="TonB-dependent receptor, beta-barrel domain"/>
    <property type="match status" value="1"/>
</dbReference>
<comment type="subcellular location">
    <subcellularLocation>
        <location evidence="1 10">Cell outer membrane</location>
        <topology evidence="1 10">Multi-pass membrane protein</topology>
    </subcellularLocation>
</comment>
<feature type="domain" description="TonB-dependent receptor plug" evidence="14">
    <location>
        <begin position="52"/>
        <end position="158"/>
    </location>
</feature>
<gene>
    <name evidence="15" type="ORF">M529_14535</name>
</gene>
<feature type="chain" id="PRO_5004565492" evidence="12">
    <location>
        <begin position="23"/>
        <end position="874"/>
    </location>
</feature>
<dbReference type="PANTHER" id="PTHR30069:SF29">
    <property type="entry name" value="HEMOGLOBIN AND HEMOGLOBIN-HAPTOGLOBIN-BINDING PROTEIN 1-RELATED"/>
    <property type="match status" value="1"/>
</dbReference>
<feature type="domain" description="TonB-dependent receptor-like beta-barrel" evidence="13">
    <location>
        <begin position="313"/>
        <end position="828"/>
    </location>
</feature>
<evidence type="ECO:0000256" key="3">
    <source>
        <dbReference type="ARBA" id="ARBA00022452"/>
    </source>
</evidence>
<dbReference type="RefSeq" id="WP_021318669.1">
    <property type="nucleotide sequence ID" value="NZ_AUWY01000100.1"/>
</dbReference>
<dbReference type="GO" id="GO:0044718">
    <property type="term" value="P:siderophore transmembrane transport"/>
    <property type="evidence" value="ECO:0007669"/>
    <property type="project" value="TreeGrafter"/>
</dbReference>
<comment type="caution">
    <text evidence="15">The sequence shown here is derived from an EMBL/GenBank/DDBJ whole genome shotgun (WGS) entry which is preliminary data.</text>
</comment>
<dbReference type="GO" id="GO:0015344">
    <property type="term" value="F:siderophore uptake transmembrane transporter activity"/>
    <property type="evidence" value="ECO:0007669"/>
    <property type="project" value="TreeGrafter"/>
</dbReference>
<evidence type="ECO:0000256" key="11">
    <source>
        <dbReference type="RuleBase" id="RU003357"/>
    </source>
</evidence>
<evidence type="ECO:0000256" key="10">
    <source>
        <dbReference type="PROSITE-ProRule" id="PRU01360"/>
    </source>
</evidence>
<keyword evidence="9 10" id="KW-0998">Cell outer membrane</keyword>
<keyword evidence="8 15" id="KW-0675">Receptor</keyword>
<evidence type="ECO:0000256" key="6">
    <source>
        <dbReference type="ARBA" id="ARBA00023077"/>
    </source>
</evidence>
<dbReference type="EMBL" id="AUWY01000100">
    <property type="protein sequence ID" value="EQB31531.1"/>
    <property type="molecule type" value="Genomic_DNA"/>
</dbReference>
<dbReference type="eggNOG" id="COG4773">
    <property type="taxonomic scope" value="Bacteria"/>
</dbReference>
<keyword evidence="2 10" id="KW-0813">Transport</keyword>
<accession>T0J0P0</accession>
<proteinExistence type="inferred from homology"/>
<keyword evidence="5 12" id="KW-0732">Signal</keyword>
<evidence type="ECO:0000256" key="8">
    <source>
        <dbReference type="ARBA" id="ARBA00023170"/>
    </source>
</evidence>
<evidence type="ECO:0000259" key="14">
    <source>
        <dbReference type="Pfam" id="PF07715"/>
    </source>
</evidence>
<evidence type="ECO:0000313" key="15">
    <source>
        <dbReference type="EMBL" id="EQB31531.1"/>
    </source>
</evidence>
<reference evidence="15 16" key="1">
    <citation type="journal article" date="2013" name="Genome Announc.">
        <title>Draft Genome Sequence of Sphingobium ummariense Strain RL-3, a Hexachlorocyclohexane-Degrading Bacterium.</title>
        <authorList>
            <person name="Kohli P."/>
            <person name="Dua A."/>
            <person name="Sangwan N."/>
            <person name="Oldach P."/>
            <person name="Khurana J.P."/>
            <person name="Lal R."/>
        </authorList>
    </citation>
    <scope>NUCLEOTIDE SEQUENCE [LARGE SCALE GENOMIC DNA]</scope>
    <source>
        <strain evidence="15 16">RL-3</strain>
    </source>
</reference>
<keyword evidence="7 10" id="KW-0472">Membrane</keyword>
<protein>
    <submittedName>
        <fullName evidence="15">TonB-denpendent receptor</fullName>
    </submittedName>
</protein>
<evidence type="ECO:0000256" key="12">
    <source>
        <dbReference type="SAM" id="SignalP"/>
    </source>
</evidence>
<dbReference type="Pfam" id="PF07715">
    <property type="entry name" value="Plug"/>
    <property type="match status" value="1"/>
</dbReference>
<dbReference type="AlphaFoldDB" id="T0J0P0"/>
<evidence type="ECO:0000256" key="2">
    <source>
        <dbReference type="ARBA" id="ARBA00022448"/>
    </source>
</evidence>
<evidence type="ECO:0000313" key="16">
    <source>
        <dbReference type="Proteomes" id="UP000015523"/>
    </source>
</evidence>
<dbReference type="OrthoDB" id="593427at2"/>
<dbReference type="STRING" id="1346791.M529_14535"/>
<evidence type="ECO:0000256" key="5">
    <source>
        <dbReference type="ARBA" id="ARBA00022729"/>
    </source>
</evidence>
<keyword evidence="4 10" id="KW-0812">Transmembrane</keyword>
<evidence type="ECO:0000256" key="4">
    <source>
        <dbReference type="ARBA" id="ARBA00022692"/>
    </source>
</evidence>
<dbReference type="PANTHER" id="PTHR30069">
    <property type="entry name" value="TONB-DEPENDENT OUTER MEMBRANE RECEPTOR"/>
    <property type="match status" value="1"/>
</dbReference>
<feature type="signal peptide" evidence="12">
    <location>
        <begin position="1"/>
        <end position="22"/>
    </location>
</feature>
<evidence type="ECO:0000256" key="9">
    <source>
        <dbReference type="ARBA" id="ARBA00023237"/>
    </source>
</evidence>
<keyword evidence="6 11" id="KW-0798">TonB box</keyword>
<name>T0J0P0_9SPHN</name>
<dbReference type="Gene3D" id="2.170.130.10">
    <property type="entry name" value="TonB-dependent receptor, plug domain"/>
    <property type="match status" value="1"/>
</dbReference>
<keyword evidence="3 10" id="KW-1134">Transmembrane beta strand</keyword>
<dbReference type="PROSITE" id="PS52016">
    <property type="entry name" value="TONB_DEPENDENT_REC_3"/>
    <property type="match status" value="1"/>
</dbReference>
<dbReference type="Proteomes" id="UP000015523">
    <property type="component" value="Unassembled WGS sequence"/>
</dbReference>
<keyword evidence="16" id="KW-1185">Reference proteome</keyword>